<evidence type="ECO:0000256" key="2">
    <source>
        <dbReference type="ARBA" id="ARBA00007353"/>
    </source>
</evidence>
<evidence type="ECO:0000313" key="11">
    <source>
        <dbReference type="EMBL" id="QCK84341.1"/>
    </source>
</evidence>
<comment type="catalytic activity">
    <reaction evidence="1">
        <text>inosine + phosphate = alpha-D-ribose 1-phosphate + hypoxanthine</text>
        <dbReference type="Rhea" id="RHEA:27646"/>
        <dbReference type="ChEBI" id="CHEBI:17368"/>
        <dbReference type="ChEBI" id="CHEBI:17596"/>
        <dbReference type="ChEBI" id="CHEBI:43474"/>
        <dbReference type="ChEBI" id="CHEBI:57720"/>
        <dbReference type="EC" id="2.4.2.1"/>
    </reaction>
    <physiologicalReaction direction="left-to-right" evidence="1">
        <dbReference type="Rhea" id="RHEA:27647"/>
    </physiologicalReaction>
</comment>
<dbReference type="Proteomes" id="UP000298588">
    <property type="component" value="Chromosome"/>
</dbReference>
<name>A0A4D7QD57_9HYPH</name>
<accession>A0A4D7QD57</accession>
<evidence type="ECO:0000313" key="12">
    <source>
        <dbReference type="Proteomes" id="UP000298588"/>
    </source>
</evidence>
<comment type="similarity">
    <text evidence="2 10">Belongs to the purine nucleoside phosphorylase YfiH/LACC1 family.</text>
</comment>
<dbReference type="GO" id="GO:0016787">
    <property type="term" value="F:hydrolase activity"/>
    <property type="evidence" value="ECO:0007669"/>
    <property type="project" value="UniProtKB-KW"/>
</dbReference>
<dbReference type="GO" id="GO:0017061">
    <property type="term" value="F:S-methyl-5-thioadenosine phosphorylase activity"/>
    <property type="evidence" value="ECO:0007669"/>
    <property type="project" value="UniProtKB-EC"/>
</dbReference>
<protein>
    <recommendedName>
        <fullName evidence="10">Purine nucleoside phosphorylase</fullName>
    </recommendedName>
</protein>
<dbReference type="Pfam" id="PF02578">
    <property type="entry name" value="Cu-oxidase_4"/>
    <property type="match status" value="1"/>
</dbReference>
<keyword evidence="5" id="KW-0378">Hydrolase</keyword>
<evidence type="ECO:0000256" key="1">
    <source>
        <dbReference type="ARBA" id="ARBA00000553"/>
    </source>
</evidence>
<dbReference type="NCBIfam" id="TIGR00726">
    <property type="entry name" value="peptidoglycan editing factor PgeF"/>
    <property type="match status" value="1"/>
</dbReference>
<evidence type="ECO:0000256" key="8">
    <source>
        <dbReference type="ARBA" id="ARBA00048968"/>
    </source>
</evidence>
<reference evidence="11 12" key="1">
    <citation type="submission" date="2019-04" db="EMBL/GenBank/DDBJ databases">
        <title>Phreatobacter aquaticus sp. nov.</title>
        <authorList>
            <person name="Choi A."/>
            <person name="Baek K."/>
        </authorList>
    </citation>
    <scope>NUCLEOTIDE SEQUENCE [LARGE SCALE GENOMIC DNA]</scope>
    <source>
        <strain evidence="11 12">NMCR1094</strain>
    </source>
</reference>
<dbReference type="PANTHER" id="PTHR30616:SF2">
    <property type="entry name" value="PURINE NUCLEOSIDE PHOSPHORYLASE LACC1"/>
    <property type="match status" value="1"/>
</dbReference>
<dbReference type="AlphaFoldDB" id="A0A4D7QD57"/>
<sequence>MFVTSSDLSGLTGIRHAFFTREGGVSGGIYGSLNAGLGSNDDPAHVRENRRRMTEALGVAEDGLISCFQIHSPNVVIAETPHDGGDRPRADAVVTRVPGIACGVASADCGPVLFADEAAGVVGAAHAGWKGAIGGVLEATIAAMEGLGADRTRIRTAIGPLIRQPSYEVGQGFVDQFVAADAGYVRFFSAGKPGHAQFDLPGFIAHRLRLAGVGSVDDLGLDTYPDADRFFSYRRTTHRGEPDYGRHIAAITLAAR</sequence>
<dbReference type="InterPro" id="IPR011324">
    <property type="entry name" value="Cytotoxic_necrot_fac-like_cat"/>
</dbReference>
<keyword evidence="12" id="KW-1185">Reference proteome</keyword>
<keyword evidence="6" id="KW-0862">Zinc</keyword>
<comment type="catalytic activity">
    <reaction evidence="9">
        <text>S-methyl-5'-thioadenosine + phosphate = 5-(methylsulfanyl)-alpha-D-ribose 1-phosphate + adenine</text>
        <dbReference type="Rhea" id="RHEA:11852"/>
        <dbReference type="ChEBI" id="CHEBI:16708"/>
        <dbReference type="ChEBI" id="CHEBI:17509"/>
        <dbReference type="ChEBI" id="CHEBI:43474"/>
        <dbReference type="ChEBI" id="CHEBI:58533"/>
        <dbReference type="EC" id="2.4.2.28"/>
    </reaction>
    <physiologicalReaction direction="left-to-right" evidence="9">
        <dbReference type="Rhea" id="RHEA:11853"/>
    </physiologicalReaction>
</comment>
<dbReference type="OrthoDB" id="4279at2"/>
<dbReference type="Gene3D" id="3.60.140.10">
    <property type="entry name" value="CNF1/YfiH-like putative cysteine hydrolases"/>
    <property type="match status" value="1"/>
</dbReference>
<keyword evidence="3" id="KW-0808">Transferase</keyword>
<dbReference type="RefSeq" id="WP_137097677.1">
    <property type="nucleotide sequence ID" value="NZ_CP039865.1"/>
</dbReference>
<organism evidence="11 12">
    <name type="scientific">Phreatobacter aquaticus</name>
    <dbReference type="NCBI Taxonomy" id="2570229"/>
    <lineage>
        <taxon>Bacteria</taxon>
        <taxon>Pseudomonadati</taxon>
        <taxon>Pseudomonadota</taxon>
        <taxon>Alphaproteobacteria</taxon>
        <taxon>Hyphomicrobiales</taxon>
        <taxon>Phreatobacteraceae</taxon>
        <taxon>Phreatobacter</taxon>
    </lineage>
</organism>
<evidence type="ECO:0000256" key="5">
    <source>
        <dbReference type="ARBA" id="ARBA00022801"/>
    </source>
</evidence>
<comment type="catalytic activity">
    <reaction evidence="8">
        <text>adenosine + phosphate = alpha-D-ribose 1-phosphate + adenine</text>
        <dbReference type="Rhea" id="RHEA:27642"/>
        <dbReference type="ChEBI" id="CHEBI:16335"/>
        <dbReference type="ChEBI" id="CHEBI:16708"/>
        <dbReference type="ChEBI" id="CHEBI:43474"/>
        <dbReference type="ChEBI" id="CHEBI:57720"/>
        <dbReference type="EC" id="2.4.2.1"/>
    </reaction>
    <physiologicalReaction direction="left-to-right" evidence="8">
        <dbReference type="Rhea" id="RHEA:27643"/>
    </physiologicalReaction>
</comment>
<dbReference type="CDD" id="cd16833">
    <property type="entry name" value="YfiH"/>
    <property type="match status" value="1"/>
</dbReference>
<dbReference type="GO" id="GO:0005507">
    <property type="term" value="F:copper ion binding"/>
    <property type="evidence" value="ECO:0007669"/>
    <property type="project" value="TreeGrafter"/>
</dbReference>
<evidence type="ECO:0000256" key="6">
    <source>
        <dbReference type="ARBA" id="ARBA00022833"/>
    </source>
</evidence>
<dbReference type="PANTHER" id="PTHR30616">
    <property type="entry name" value="UNCHARACTERIZED PROTEIN YFIH"/>
    <property type="match status" value="1"/>
</dbReference>
<evidence type="ECO:0000256" key="4">
    <source>
        <dbReference type="ARBA" id="ARBA00022723"/>
    </source>
</evidence>
<evidence type="ECO:0000256" key="7">
    <source>
        <dbReference type="ARBA" id="ARBA00047989"/>
    </source>
</evidence>
<dbReference type="EMBL" id="CP039865">
    <property type="protein sequence ID" value="QCK84341.1"/>
    <property type="molecule type" value="Genomic_DNA"/>
</dbReference>
<dbReference type="InterPro" id="IPR003730">
    <property type="entry name" value="Cu_polyphenol_OxRdtase"/>
</dbReference>
<gene>
    <name evidence="11" type="primary">pgeF</name>
    <name evidence="11" type="ORF">E8L99_00280</name>
</gene>
<keyword evidence="4" id="KW-0479">Metal-binding</keyword>
<evidence type="ECO:0000256" key="9">
    <source>
        <dbReference type="ARBA" id="ARBA00049893"/>
    </source>
</evidence>
<comment type="catalytic activity">
    <reaction evidence="7">
        <text>adenosine + H2O + H(+) = inosine + NH4(+)</text>
        <dbReference type="Rhea" id="RHEA:24408"/>
        <dbReference type="ChEBI" id="CHEBI:15377"/>
        <dbReference type="ChEBI" id="CHEBI:15378"/>
        <dbReference type="ChEBI" id="CHEBI:16335"/>
        <dbReference type="ChEBI" id="CHEBI:17596"/>
        <dbReference type="ChEBI" id="CHEBI:28938"/>
        <dbReference type="EC" id="3.5.4.4"/>
    </reaction>
    <physiologicalReaction direction="left-to-right" evidence="7">
        <dbReference type="Rhea" id="RHEA:24409"/>
    </physiologicalReaction>
</comment>
<evidence type="ECO:0000256" key="3">
    <source>
        <dbReference type="ARBA" id="ARBA00022679"/>
    </source>
</evidence>
<dbReference type="SUPFAM" id="SSF64438">
    <property type="entry name" value="CNF1/YfiH-like putative cysteine hydrolases"/>
    <property type="match status" value="1"/>
</dbReference>
<dbReference type="InterPro" id="IPR038371">
    <property type="entry name" value="Cu_polyphenol_OxRdtase_sf"/>
</dbReference>
<evidence type="ECO:0000256" key="10">
    <source>
        <dbReference type="RuleBase" id="RU361274"/>
    </source>
</evidence>
<dbReference type="KEGG" id="paqt:E8L99_00280"/>
<proteinExistence type="inferred from homology"/>